<protein>
    <submittedName>
        <fullName evidence="2">Uncharacterized protein</fullName>
    </submittedName>
</protein>
<reference evidence="3" key="1">
    <citation type="submission" date="2016-10" db="EMBL/GenBank/DDBJ databases">
        <authorList>
            <person name="Varghese N."/>
            <person name="Submissions S."/>
        </authorList>
    </citation>
    <scope>NUCLEOTIDE SEQUENCE [LARGE SCALE GENOMIC DNA]</scope>
    <source>
        <strain evidence="3">BL36</strain>
    </source>
</reference>
<keyword evidence="3" id="KW-1185">Reference proteome</keyword>
<gene>
    <name evidence="2" type="ORF">SAMN05192568_107416</name>
</gene>
<proteinExistence type="predicted"/>
<evidence type="ECO:0000313" key="3">
    <source>
        <dbReference type="Proteomes" id="UP000199048"/>
    </source>
</evidence>
<sequence length="85" mass="9278">MGEDMTALLLAIARENADLRQQLATAQDMLMETAIDAGDLHALIEAVQAERDAWREDALSVRRWPGAMPQSESGRVGSGDLAGWR</sequence>
<dbReference type="RefSeq" id="WP_092047030.1">
    <property type="nucleotide sequence ID" value="NZ_FOTK01000074.1"/>
</dbReference>
<organism evidence="2 3">
    <name type="scientific">Methylobacterium pseudosasicola</name>
    <dbReference type="NCBI Taxonomy" id="582667"/>
    <lineage>
        <taxon>Bacteria</taxon>
        <taxon>Pseudomonadati</taxon>
        <taxon>Pseudomonadota</taxon>
        <taxon>Alphaproteobacteria</taxon>
        <taxon>Hyphomicrobiales</taxon>
        <taxon>Methylobacteriaceae</taxon>
        <taxon>Methylobacterium</taxon>
    </lineage>
</organism>
<dbReference type="OrthoDB" id="7999340at2"/>
<feature type="region of interest" description="Disordered" evidence="1">
    <location>
        <begin position="65"/>
        <end position="85"/>
    </location>
</feature>
<dbReference type="Proteomes" id="UP000199048">
    <property type="component" value="Unassembled WGS sequence"/>
</dbReference>
<name>A0A1I4UPK8_9HYPH</name>
<dbReference type="EMBL" id="FOTK01000074">
    <property type="protein sequence ID" value="SFM90914.1"/>
    <property type="molecule type" value="Genomic_DNA"/>
</dbReference>
<accession>A0A1I4UPK8</accession>
<evidence type="ECO:0000313" key="2">
    <source>
        <dbReference type="EMBL" id="SFM90914.1"/>
    </source>
</evidence>
<dbReference type="AlphaFoldDB" id="A0A1I4UPK8"/>
<evidence type="ECO:0000256" key="1">
    <source>
        <dbReference type="SAM" id="MobiDB-lite"/>
    </source>
</evidence>